<protein>
    <recommendedName>
        <fullName evidence="5">D-beta-hydroxybutyrate dehydrogenase, mitochondrial</fullName>
    </recommendedName>
</protein>
<comment type="caution">
    <text evidence="3">The sequence shown here is derived from an EMBL/GenBank/DDBJ whole genome shotgun (WGS) entry which is preliminary data.</text>
</comment>
<dbReference type="PANTHER" id="PTHR43313:SF36">
    <property type="entry name" value="D-BETA-HYDROXYBUTYRATE DEHYDROGENASE, MITOCHONDRIAL"/>
    <property type="match status" value="1"/>
</dbReference>
<evidence type="ECO:0008006" key="5">
    <source>
        <dbReference type="Google" id="ProtNLM"/>
    </source>
</evidence>
<keyword evidence="4" id="KW-1185">Reference proteome</keyword>
<dbReference type="PANTHER" id="PTHR43313">
    <property type="entry name" value="SHORT-CHAIN DEHYDROGENASE/REDUCTASE FAMILY 9C"/>
    <property type="match status" value="1"/>
</dbReference>
<dbReference type="GO" id="GO:0016491">
    <property type="term" value="F:oxidoreductase activity"/>
    <property type="evidence" value="ECO:0007669"/>
    <property type="project" value="UniProtKB-KW"/>
</dbReference>
<dbReference type="InterPro" id="IPR036291">
    <property type="entry name" value="NAD(P)-bd_dom_sf"/>
</dbReference>
<feature type="transmembrane region" description="Helical" evidence="2">
    <location>
        <begin position="15"/>
        <end position="43"/>
    </location>
</feature>
<dbReference type="SUPFAM" id="SSF51735">
    <property type="entry name" value="NAD(P)-binding Rossmann-fold domains"/>
    <property type="match status" value="1"/>
</dbReference>
<dbReference type="GO" id="GO:0008202">
    <property type="term" value="P:steroid metabolic process"/>
    <property type="evidence" value="ECO:0007669"/>
    <property type="project" value="TreeGrafter"/>
</dbReference>
<keyword evidence="2" id="KW-0812">Transmembrane</keyword>
<evidence type="ECO:0000313" key="3">
    <source>
        <dbReference type="EMBL" id="KAK3089643.1"/>
    </source>
</evidence>
<dbReference type="Proteomes" id="UP001186944">
    <property type="component" value="Unassembled WGS sequence"/>
</dbReference>
<proteinExistence type="predicted"/>
<dbReference type="Gene3D" id="3.40.50.720">
    <property type="entry name" value="NAD(P)-binding Rossmann-like Domain"/>
    <property type="match status" value="1"/>
</dbReference>
<organism evidence="3 4">
    <name type="scientific">Pinctada imbricata</name>
    <name type="common">Atlantic pearl-oyster</name>
    <name type="synonym">Pinctada martensii</name>
    <dbReference type="NCBI Taxonomy" id="66713"/>
    <lineage>
        <taxon>Eukaryota</taxon>
        <taxon>Metazoa</taxon>
        <taxon>Spiralia</taxon>
        <taxon>Lophotrochozoa</taxon>
        <taxon>Mollusca</taxon>
        <taxon>Bivalvia</taxon>
        <taxon>Autobranchia</taxon>
        <taxon>Pteriomorphia</taxon>
        <taxon>Pterioida</taxon>
        <taxon>Pterioidea</taxon>
        <taxon>Pteriidae</taxon>
        <taxon>Pinctada</taxon>
    </lineage>
</organism>
<dbReference type="InterPro" id="IPR020904">
    <property type="entry name" value="Sc_DH/Rdtase_CS"/>
</dbReference>
<keyword evidence="1" id="KW-0560">Oxidoreductase</keyword>
<dbReference type="EMBL" id="VSWD01000010">
    <property type="protein sequence ID" value="KAK3089643.1"/>
    <property type="molecule type" value="Genomic_DNA"/>
</dbReference>
<accession>A0AA88XPZ9</accession>
<evidence type="ECO:0000256" key="2">
    <source>
        <dbReference type="SAM" id="Phobius"/>
    </source>
</evidence>
<dbReference type="InterPro" id="IPR002347">
    <property type="entry name" value="SDR_fam"/>
</dbReference>
<dbReference type="PRINTS" id="PR00081">
    <property type="entry name" value="GDHRDH"/>
</dbReference>
<sequence>MNVKQFVGLDLFESLYLAVLAVLPFLVIQSTVSFSLLIFAVLIGGRAVYKQWTYRTVDTDGKRVLITGCDSGFGFTLARRLSSKGILVYAGCLIPNGEGANQLLNSESADKICVVPLDVRSDKSVQELYDQVVSDGPEKGLWGVVNNAAINFMGDVEFCTMEMFKRVAEVNMFGAVRVTKMFLGLVRKEKGRIVNVSSAKGLICNPSTACYGMTKYAIETFSDILRLEMRKFSVRVVVIEPGNYGGSTNMLSKNTLDGLKSDFETMWKEAGEDTKRIYPRDYLTRQYQSVVDSAATASKTIRPVIDAMESAVIAVNPQFRYHIDGGNSIIDYNSVSLREYQYH</sequence>
<reference evidence="3" key="1">
    <citation type="submission" date="2019-08" db="EMBL/GenBank/DDBJ databases">
        <title>The improved chromosome-level genome for the pearl oyster Pinctada fucata martensii using PacBio sequencing and Hi-C.</title>
        <authorList>
            <person name="Zheng Z."/>
        </authorList>
    </citation>
    <scope>NUCLEOTIDE SEQUENCE</scope>
    <source>
        <strain evidence="3">ZZ-2019</strain>
        <tissue evidence="3">Adductor muscle</tissue>
    </source>
</reference>
<dbReference type="AlphaFoldDB" id="A0AA88XPZ9"/>
<name>A0AA88XPZ9_PINIB</name>
<evidence type="ECO:0000256" key="1">
    <source>
        <dbReference type="ARBA" id="ARBA00023002"/>
    </source>
</evidence>
<gene>
    <name evidence="3" type="ORF">FSP39_005284</name>
</gene>
<keyword evidence="2" id="KW-1133">Transmembrane helix</keyword>
<evidence type="ECO:0000313" key="4">
    <source>
        <dbReference type="Proteomes" id="UP001186944"/>
    </source>
</evidence>
<keyword evidence="2" id="KW-0472">Membrane</keyword>
<dbReference type="PROSITE" id="PS00061">
    <property type="entry name" value="ADH_SHORT"/>
    <property type="match status" value="1"/>
</dbReference>
<dbReference type="Pfam" id="PF00106">
    <property type="entry name" value="adh_short"/>
    <property type="match status" value="1"/>
</dbReference>